<dbReference type="AlphaFoldDB" id="A0A2N0WAW1"/>
<dbReference type="Proteomes" id="UP000233553">
    <property type="component" value="Unassembled WGS sequence"/>
</dbReference>
<proteinExistence type="predicted"/>
<dbReference type="RefSeq" id="WP_101237400.1">
    <property type="nucleotide sequence ID" value="NZ_PISJ01000020.1"/>
</dbReference>
<dbReference type="InterPro" id="IPR005804">
    <property type="entry name" value="FA_desaturase_dom"/>
</dbReference>
<evidence type="ECO:0000313" key="4">
    <source>
        <dbReference type="Proteomes" id="UP000233553"/>
    </source>
</evidence>
<feature type="transmembrane region" description="Helical" evidence="1">
    <location>
        <begin position="30"/>
        <end position="52"/>
    </location>
</feature>
<feature type="domain" description="Fatty acid desaturase" evidence="2">
    <location>
        <begin position="63"/>
        <end position="308"/>
    </location>
</feature>
<reference evidence="3 4" key="1">
    <citation type="submission" date="2017-12" db="EMBL/GenBank/DDBJ databases">
        <title>Draft Genome sequences of multiple microbial strains isolated from spacecraft associated surfaces.</title>
        <authorList>
            <person name="Seuylemezian A."/>
            <person name="Vaishampayan P."/>
            <person name="Venkateswaran K."/>
        </authorList>
    </citation>
    <scope>NUCLEOTIDE SEQUENCE [LARGE SCALE GENOMIC DNA]</scope>
    <source>
        <strain evidence="3 4">2P01AA</strain>
    </source>
</reference>
<evidence type="ECO:0000256" key="1">
    <source>
        <dbReference type="SAM" id="Phobius"/>
    </source>
</evidence>
<evidence type="ECO:0000259" key="2">
    <source>
        <dbReference type="Pfam" id="PF00487"/>
    </source>
</evidence>
<gene>
    <name evidence="3" type="ORF">CW311_18080</name>
</gene>
<evidence type="ECO:0000313" key="3">
    <source>
        <dbReference type="EMBL" id="PKF31643.1"/>
    </source>
</evidence>
<comment type="caution">
    <text evidence="3">The sequence shown here is derived from an EMBL/GenBank/DDBJ whole genome shotgun (WGS) entry which is preliminary data.</text>
</comment>
<sequence length="334" mass="39000">MARIQQKNTRISDFLNREEMAFFAQRSNWWGLWCIFSVWLVIALAFMAMALAVEYLPWYWTIPVVLAGMVVLGGRHLALAIVMHEAAHHTLFKDRWMNDVFANWTSAKFIWNDVHKFRAHHMVHHANTTASFDPDRPIYEALPITRKSLIRKFTRDLIGLTGLKFFIGRILMSAGFLKWSDAIGERADTQDWPWHRYLTHFAKDFWPTFLVNLMLYLVLATTGYGWLFLIWVLAYAIPFTIFVRIRAMAEHACLELVPDTLRNTRTTSAGWLARMTVAPVRVNYHMEHHLMASAPYYRLPKLHHLLLQRGHVPQPPTYLDVVRTCSSLSSQNKF</sequence>
<name>A0A2N0WAW1_9GAMM</name>
<feature type="transmembrane region" description="Helical" evidence="1">
    <location>
        <begin position="58"/>
        <end position="83"/>
    </location>
</feature>
<dbReference type="GO" id="GO:0006629">
    <property type="term" value="P:lipid metabolic process"/>
    <property type="evidence" value="ECO:0007669"/>
    <property type="project" value="InterPro"/>
</dbReference>
<keyword evidence="1" id="KW-1133">Transmembrane helix</keyword>
<keyword evidence="1" id="KW-0472">Membrane</keyword>
<organism evidence="3 4">
    <name type="scientific">Acinetobacter proteolyticus</name>
    <dbReference type="NCBI Taxonomy" id="1776741"/>
    <lineage>
        <taxon>Bacteria</taxon>
        <taxon>Pseudomonadati</taxon>
        <taxon>Pseudomonadota</taxon>
        <taxon>Gammaproteobacteria</taxon>
        <taxon>Moraxellales</taxon>
        <taxon>Moraxellaceae</taxon>
        <taxon>Acinetobacter</taxon>
    </lineage>
</organism>
<keyword evidence="1" id="KW-0812">Transmembrane</keyword>
<feature type="transmembrane region" description="Helical" evidence="1">
    <location>
        <begin position="213"/>
        <end position="237"/>
    </location>
</feature>
<dbReference type="Pfam" id="PF00487">
    <property type="entry name" value="FA_desaturase"/>
    <property type="match status" value="1"/>
</dbReference>
<accession>A0A2N0WAW1</accession>
<feature type="transmembrane region" description="Helical" evidence="1">
    <location>
        <begin position="157"/>
        <end position="177"/>
    </location>
</feature>
<protein>
    <submittedName>
        <fullName evidence="3">Fatty acid desaturase</fullName>
    </submittedName>
</protein>
<dbReference type="EMBL" id="PISJ01000020">
    <property type="protein sequence ID" value="PKF31643.1"/>
    <property type="molecule type" value="Genomic_DNA"/>
</dbReference>
<dbReference type="CDD" id="cd03510">
    <property type="entry name" value="Rhizobitoxine-FADS-like"/>
    <property type="match status" value="1"/>
</dbReference>